<evidence type="ECO:0000313" key="3">
    <source>
        <dbReference type="Proteomes" id="UP001153269"/>
    </source>
</evidence>
<comment type="caution">
    <text evidence="2">The sequence shown here is derived from an EMBL/GenBank/DDBJ whole genome shotgun (WGS) entry which is preliminary data.</text>
</comment>
<feature type="compositionally biased region" description="Basic and acidic residues" evidence="1">
    <location>
        <begin position="123"/>
        <end position="134"/>
    </location>
</feature>
<sequence>MKDLTPSTCDVLPLDVGLRWDRDRLSQAGGADEFPILLSHLGAPVSSEDRQSMRPVLLQGNVPLSRSLIWMGAIQQRGSKLKRFECGKMPDSSVLAGVQKLRERNSLRQKRRLQEEEEEEEEQTVRKRESEADR</sequence>
<evidence type="ECO:0000313" key="2">
    <source>
        <dbReference type="EMBL" id="CAB1412328.1"/>
    </source>
</evidence>
<keyword evidence="3" id="KW-1185">Reference proteome</keyword>
<dbReference type="EMBL" id="CADEAL010000001">
    <property type="protein sequence ID" value="CAB1412328.1"/>
    <property type="molecule type" value="Genomic_DNA"/>
</dbReference>
<proteinExistence type="predicted"/>
<dbReference type="Proteomes" id="UP001153269">
    <property type="component" value="Unassembled WGS sequence"/>
</dbReference>
<feature type="region of interest" description="Disordered" evidence="1">
    <location>
        <begin position="107"/>
        <end position="134"/>
    </location>
</feature>
<gene>
    <name evidence="2" type="ORF">PLEPLA_LOCUS19</name>
</gene>
<accession>A0A9N7TI07</accession>
<name>A0A9N7TI07_PLEPL</name>
<evidence type="ECO:0000256" key="1">
    <source>
        <dbReference type="SAM" id="MobiDB-lite"/>
    </source>
</evidence>
<organism evidence="2 3">
    <name type="scientific">Pleuronectes platessa</name>
    <name type="common">European plaice</name>
    <dbReference type="NCBI Taxonomy" id="8262"/>
    <lineage>
        <taxon>Eukaryota</taxon>
        <taxon>Metazoa</taxon>
        <taxon>Chordata</taxon>
        <taxon>Craniata</taxon>
        <taxon>Vertebrata</taxon>
        <taxon>Euteleostomi</taxon>
        <taxon>Actinopterygii</taxon>
        <taxon>Neopterygii</taxon>
        <taxon>Teleostei</taxon>
        <taxon>Neoteleostei</taxon>
        <taxon>Acanthomorphata</taxon>
        <taxon>Carangaria</taxon>
        <taxon>Pleuronectiformes</taxon>
        <taxon>Pleuronectoidei</taxon>
        <taxon>Pleuronectidae</taxon>
        <taxon>Pleuronectes</taxon>
    </lineage>
</organism>
<reference evidence="2" key="1">
    <citation type="submission" date="2020-03" db="EMBL/GenBank/DDBJ databases">
        <authorList>
            <person name="Weist P."/>
        </authorList>
    </citation>
    <scope>NUCLEOTIDE SEQUENCE</scope>
</reference>
<protein>
    <submittedName>
        <fullName evidence="2">Uncharacterized protein</fullName>
    </submittedName>
</protein>
<dbReference type="AlphaFoldDB" id="A0A9N7TI07"/>